<evidence type="ECO:0000256" key="2">
    <source>
        <dbReference type="ARBA" id="ARBA00022670"/>
    </source>
</evidence>
<dbReference type="Gene3D" id="1.10.1370.40">
    <property type="match status" value="1"/>
</dbReference>
<accession>A0A4R3HU21</accession>
<dbReference type="EC" id="3.4.24.70" evidence="8"/>
<comment type="similarity">
    <text evidence="1 9">Belongs to the peptidase M3 family.</text>
</comment>
<dbReference type="RefSeq" id="WP_132258936.1">
    <property type="nucleotide sequence ID" value="NZ_SLZQ01000006.1"/>
</dbReference>
<dbReference type="Proteomes" id="UP000295382">
    <property type="component" value="Unassembled WGS sequence"/>
</dbReference>
<comment type="caution">
    <text evidence="12">The sequence shown here is derived from an EMBL/GenBank/DDBJ whole genome shotgun (WGS) entry which is preliminary data.</text>
</comment>
<dbReference type="CDD" id="cd06456">
    <property type="entry name" value="M3A_DCP"/>
    <property type="match status" value="1"/>
</dbReference>
<gene>
    <name evidence="12" type="ORF">EDC30_106134</name>
</gene>
<dbReference type="GO" id="GO:0006508">
    <property type="term" value="P:proteolysis"/>
    <property type="evidence" value="ECO:0007669"/>
    <property type="project" value="UniProtKB-KW"/>
</dbReference>
<evidence type="ECO:0000259" key="10">
    <source>
        <dbReference type="Pfam" id="PF01432"/>
    </source>
</evidence>
<protein>
    <recommendedName>
        <fullName evidence="8">oligopeptidase A</fullName>
        <ecNumber evidence="8">3.4.24.70</ecNumber>
    </recommendedName>
</protein>
<name>A0A4R3HU21_PAULE</name>
<organism evidence="12 13">
    <name type="scientific">Paucimonas lemoignei</name>
    <name type="common">Pseudomonas lemoignei</name>
    <dbReference type="NCBI Taxonomy" id="29443"/>
    <lineage>
        <taxon>Bacteria</taxon>
        <taxon>Pseudomonadati</taxon>
        <taxon>Pseudomonadota</taxon>
        <taxon>Betaproteobacteria</taxon>
        <taxon>Burkholderiales</taxon>
        <taxon>Burkholderiaceae</taxon>
        <taxon>Paucimonas</taxon>
    </lineage>
</organism>
<dbReference type="Gene3D" id="1.10.1370.10">
    <property type="entry name" value="Neurolysin, domain 3"/>
    <property type="match status" value="1"/>
</dbReference>
<keyword evidence="5 9" id="KW-0862">Zinc</keyword>
<feature type="domain" description="Oligopeptidase A N-terminal" evidence="11">
    <location>
        <begin position="31"/>
        <end position="153"/>
    </location>
</feature>
<dbReference type="SUPFAM" id="SSF55486">
    <property type="entry name" value="Metalloproteases ('zincins'), catalytic domain"/>
    <property type="match status" value="1"/>
</dbReference>
<evidence type="ECO:0000313" key="13">
    <source>
        <dbReference type="Proteomes" id="UP000295382"/>
    </source>
</evidence>
<keyword evidence="2 9" id="KW-0645">Protease</keyword>
<feature type="domain" description="Peptidase M3A/M3B catalytic" evidence="10">
    <location>
        <begin position="226"/>
        <end position="686"/>
    </location>
</feature>
<dbReference type="InterPro" id="IPR034005">
    <property type="entry name" value="M3A_DCP"/>
</dbReference>
<dbReference type="Pfam" id="PF01432">
    <property type="entry name" value="Peptidase_M3"/>
    <property type="match status" value="1"/>
</dbReference>
<evidence type="ECO:0000256" key="9">
    <source>
        <dbReference type="RuleBase" id="RU003435"/>
    </source>
</evidence>
<comment type="cofactor">
    <cofactor evidence="9">
        <name>Zn(2+)</name>
        <dbReference type="ChEBI" id="CHEBI:29105"/>
    </cofactor>
    <text evidence="9">Binds 1 zinc ion.</text>
</comment>
<sequence>MSANVANPLLDFADLPRFDAIKPEHVTPAIDALLDENRAVVAQLEAPMAQVNWENFVEPLENATEKLGRAWGVVGHLNAVVDTPELRAAYNENQPKVTEFWTSLGQNLALFEKYKALQSSPDFASLSPARRKIIENAVRDFRLGGAELPEDKKPRFAEIQEKHAAIATKFSENVLDATNDYALFVDTEEELSGLPDDVKHAARAAAEKDGKSGYKFTLHFPSYFPLLQYADNRKLRETIYRANATKASELGAKPEWDNTQNIVELIKLRNEEAALLGYKNFAEVSLVPKMAESPSHVIGFLEDLAKRARPFAEKDLAELRQFAKDELGLDQLEAWDMAYASEKLREKRYAFSEQEVKEYFPEPKVIEGLFRVVQNLFAVQIKPDSSPVWHKDVKFFRIERDGELVGQFYLDLYARHGKRGGAWMDDARGRRKLKDRIQTPVAYLTCNFSEPVTVDGKQRPALFTHDEVITLFHEFGHGLHHMLTQVDDLSVAGIAGVEWDAVELPSQFMENFCWEWDVLQHMTAHAETGKPLPRELFDKMIAAKNFQSGLQMLRQVEFSLFDMHLHYDYDPNGGKTVQDVLNEVRQRFAVVIPPAFNRFQHSFGHIFAGGYSAGYYSYKWAEVLSADAYSLFEEASEATGSVLSSEAGLKFSQEVLAMGGSRPALESFTAFRGREPNIDALLRHNGMAA</sequence>
<dbReference type="GO" id="GO:0005829">
    <property type="term" value="C:cytosol"/>
    <property type="evidence" value="ECO:0007669"/>
    <property type="project" value="UniProtKB-ARBA"/>
</dbReference>
<keyword evidence="3 9" id="KW-0479">Metal-binding</keyword>
<evidence type="ECO:0000256" key="7">
    <source>
        <dbReference type="ARBA" id="ARBA00024603"/>
    </source>
</evidence>
<dbReference type="AlphaFoldDB" id="A0A4R3HU21"/>
<evidence type="ECO:0000256" key="6">
    <source>
        <dbReference type="ARBA" id="ARBA00023049"/>
    </source>
</evidence>
<reference evidence="12 13" key="1">
    <citation type="submission" date="2019-03" db="EMBL/GenBank/DDBJ databases">
        <title>Genomic Encyclopedia of Type Strains, Phase IV (KMG-IV): sequencing the most valuable type-strain genomes for metagenomic binning, comparative biology and taxonomic classification.</title>
        <authorList>
            <person name="Goeker M."/>
        </authorList>
    </citation>
    <scope>NUCLEOTIDE SEQUENCE [LARGE SCALE GENOMIC DNA]</scope>
    <source>
        <strain evidence="12 13">DSM 7445</strain>
    </source>
</reference>
<dbReference type="GO" id="GO:0046872">
    <property type="term" value="F:metal ion binding"/>
    <property type="evidence" value="ECO:0007669"/>
    <property type="project" value="UniProtKB-UniRule"/>
</dbReference>
<evidence type="ECO:0000256" key="1">
    <source>
        <dbReference type="ARBA" id="ARBA00006040"/>
    </source>
</evidence>
<dbReference type="Pfam" id="PF19310">
    <property type="entry name" value="TOP_N"/>
    <property type="match status" value="1"/>
</dbReference>
<evidence type="ECO:0000256" key="3">
    <source>
        <dbReference type="ARBA" id="ARBA00022723"/>
    </source>
</evidence>
<dbReference type="FunFam" id="3.40.390.10:FF:000009">
    <property type="entry name" value="Oligopeptidase A"/>
    <property type="match status" value="1"/>
</dbReference>
<keyword evidence="6 9" id="KW-0482">Metalloprotease</keyword>
<dbReference type="InterPro" id="IPR024079">
    <property type="entry name" value="MetalloPept_cat_dom_sf"/>
</dbReference>
<dbReference type="InterPro" id="IPR001567">
    <property type="entry name" value="Pept_M3A_M3B_dom"/>
</dbReference>
<dbReference type="PANTHER" id="PTHR11804:SF84">
    <property type="entry name" value="SACCHAROLYSIN"/>
    <property type="match status" value="1"/>
</dbReference>
<evidence type="ECO:0000256" key="4">
    <source>
        <dbReference type="ARBA" id="ARBA00022801"/>
    </source>
</evidence>
<keyword evidence="4 9" id="KW-0378">Hydrolase</keyword>
<evidence type="ECO:0000259" key="11">
    <source>
        <dbReference type="Pfam" id="PF19310"/>
    </source>
</evidence>
<dbReference type="GO" id="GO:0006518">
    <property type="term" value="P:peptide metabolic process"/>
    <property type="evidence" value="ECO:0007669"/>
    <property type="project" value="TreeGrafter"/>
</dbReference>
<keyword evidence="13" id="KW-1185">Reference proteome</keyword>
<proteinExistence type="inferred from homology"/>
<comment type="catalytic activity">
    <reaction evidence="7">
        <text>Hydrolysis of oligopeptides, with broad specificity. Gly or Ala commonly occur as P1 or P1' residues, but more distant residues are also important, as is shown by the fact that Z-Gly-Pro-Gly-|-Gly-Pro-Ala is cleaved, but not Z-(Gly)(5).</text>
        <dbReference type="EC" id="3.4.24.70"/>
    </reaction>
</comment>
<dbReference type="OrthoDB" id="9773538at2"/>
<dbReference type="InterPro" id="IPR045666">
    <property type="entry name" value="OpdA_N"/>
</dbReference>
<dbReference type="InterPro" id="IPR045090">
    <property type="entry name" value="Pept_M3A_M3B"/>
</dbReference>
<dbReference type="EMBL" id="SLZQ01000006">
    <property type="protein sequence ID" value="TCS36592.1"/>
    <property type="molecule type" value="Genomic_DNA"/>
</dbReference>
<dbReference type="InterPro" id="IPR024077">
    <property type="entry name" value="Neurolysin/TOP_dom2"/>
</dbReference>
<evidence type="ECO:0000256" key="8">
    <source>
        <dbReference type="ARBA" id="ARBA00026100"/>
    </source>
</evidence>
<dbReference type="Gene3D" id="3.40.390.10">
    <property type="entry name" value="Collagenase (Catalytic Domain)"/>
    <property type="match status" value="1"/>
</dbReference>
<dbReference type="GO" id="GO:0004222">
    <property type="term" value="F:metalloendopeptidase activity"/>
    <property type="evidence" value="ECO:0007669"/>
    <property type="project" value="UniProtKB-EC"/>
</dbReference>
<evidence type="ECO:0000313" key="12">
    <source>
        <dbReference type="EMBL" id="TCS36592.1"/>
    </source>
</evidence>
<dbReference type="PANTHER" id="PTHR11804">
    <property type="entry name" value="PROTEASE M3 THIMET OLIGOPEPTIDASE-RELATED"/>
    <property type="match status" value="1"/>
</dbReference>
<evidence type="ECO:0000256" key="5">
    <source>
        <dbReference type="ARBA" id="ARBA00022833"/>
    </source>
</evidence>